<organism evidence="1 2">
    <name type="scientific">Phaeosphaeria nodorum (strain SN15 / ATCC MYA-4574 / FGSC 10173)</name>
    <name type="common">Glume blotch fungus</name>
    <name type="synonym">Parastagonospora nodorum</name>
    <dbReference type="NCBI Taxonomy" id="321614"/>
    <lineage>
        <taxon>Eukaryota</taxon>
        <taxon>Fungi</taxon>
        <taxon>Dikarya</taxon>
        <taxon>Ascomycota</taxon>
        <taxon>Pezizomycotina</taxon>
        <taxon>Dothideomycetes</taxon>
        <taxon>Pleosporomycetidae</taxon>
        <taxon>Pleosporales</taxon>
        <taxon>Pleosporineae</taxon>
        <taxon>Phaeosphaeriaceae</taxon>
        <taxon>Parastagonospora</taxon>
    </lineage>
</organism>
<protein>
    <submittedName>
        <fullName evidence="1">Uncharacterized protein</fullName>
    </submittedName>
</protein>
<sequence>MVFLVLRLQTCGRPPTRCSRHLLASTSREERTLTKLAVITLWSMRSCTPPFTGGRASPWRLLLPPLDPKCTFTVKNVSSFLLELLLLMTSHCATRGLRLAVHASLAGSMRPGLYFKTQACTNARHRHFGRTTPSHICRADAVITLWKHSPASFVGPLSSCTS</sequence>
<accession>A0A7U2I9P2</accession>
<dbReference type="AlphaFoldDB" id="A0A7U2I9P2"/>
<name>A0A7U2I9P2_PHANO</name>
<dbReference type="EMBL" id="CP069041">
    <property type="protein sequence ID" value="QRD05830.1"/>
    <property type="molecule type" value="Genomic_DNA"/>
</dbReference>
<gene>
    <name evidence="1" type="ORF">JI435_304330</name>
</gene>
<evidence type="ECO:0000313" key="2">
    <source>
        <dbReference type="Proteomes" id="UP000663193"/>
    </source>
</evidence>
<dbReference type="Proteomes" id="UP000663193">
    <property type="component" value="Chromosome 19"/>
</dbReference>
<proteinExistence type="predicted"/>
<keyword evidence="2" id="KW-1185">Reference proteome</keyword>
<evidence type="ECO:0000313" key="1">
    <source>
        <dbReference type="EMBL" id="QRD05830.1"/>
    </source>
</evidence>
<dbReference type="VEuPathDB" id="FungiDB:JI435_304330"/>
<reference evidence="2" key="1">
    <citation type="journal article" date="2021" name="BMC Genomics">
        <title>Chromosome-level genome assembly and manually-curated proteome of model necrotroph Parastagonospora nodorum Sn15 reveals a genome-wide trove of candidate effector homologs, and redundancy of virulence-related functions within an accessory chromosome.</title>
        <authorList>
            <person name="Bertazzoni S."/>
            <person name="Jones D.A.B."/>
            <person name="Phan H.T."/>
            <person name="Tan K.-C."/>
            <person name="Hane J.K."/>
        </authorList>
    </citation>
    <scope>NUCLEOTIDE SEQUENCE [LARGE SCALE GENOMIC DNA]</scope>
    <source>
        <strain evidence="2">SN15 / ATCC MYA-4574 / FGSC 10173)</strain>
    </source>
</reference>